<keyword evidence="3" id="KW-1185">Reference proteome</keyword>
<reference evidence="2 3" key="1">
    <citation type="submission" date="2023-12" db="EMBL/GenBank/DDBJ databases">
        <title>A high-quality genome assembly for Dillenia turbinata (Dilleniales).</title>
        <authorList>
            <person name="Chanderbali A."/>
        </authorList>
    </citation>
    <scope>NUCLEOTIDE SEQUENCE [LARGE SCALE GENOMIC DNA]</scope>
    <source>
        <strain evidence="2">LSX21</strain>
        <tissue evidence="2">Leaf</tissue>
    </source>
</reference>
<evidence type="ECO:0000256" key="1">
    <source>
        <dbReference type="SAM" id="Coils"/>
    </source>
</evidence>
<feature type="coiled-coil region" evidence="1">
    <location>
        <begin position="226"/>
        <end position="274"/>
    </location>
</feature>
<protein>
    <submittedName>
        <fullName evidence="2">Uncharacterized protein</fullName>
    </submittedName>
</protein>
<accession>A0AAN8VPL6</accession>
<proteinExistence type="predicted"/>
<dbReference type="EMBL" id="JBAMMX010000006">
    <property type="protein sequence ID" value="KAK6937880.1"/>
    <property type="molecule type" value="Genomic_DNA"/>
</dbReference>
<dbReference type="AlphaFoldDB" id="A0AAN8VPL6"/>
<comment type="caution">
    <text evidence="2">The sequence shown here is derived from an EMBL/GenBank/DDBJ whole genome shotgun (WGS) entry which is preliminary data.</text>
</comment>
<evidence type="ECO:0000313" key="3">
    <source>
        <dbReference type="Proteomes" id="UP001370490"/>
    </source>
</evidence>
<keyword evidence="1" id="KW-0175">Coiled coil</keyword>
<evidence type="ECO:0000313" key="2">
    <source>
        <dbReference type="EMBL" id="KAK6937880.1"/>
    </source>
</evidence>
<sequence length="303" mass="35260">MPLFYPLLSIFHLFSYLDLEDIILLIYHGKIYEDVLNDEDLTIDESDGDYNNGLDILLNNIGEGTSTIRGLTRNLAHAKKRCHDKEIIVEIEECAGRLENSNYDGSKRMESAIQRQLGNQHKNRKYRLYLRFKKLSSKEEALKIPPPNVRMDEWMKLCIKFTSDYFQMMSKKNSKNHVDNVTPPTVGFISIARVVDNVDNLHSEEVSSSNSPAEICMQKLRGILRHIKLQTEIEMERKRAEEAEIQSATMSAKLAAQEEEMWVLKEQHTQFQEQMQFMMPEISRLASQPSEKNGLKLLWLWLH</sequence>
<dbReference type="Proteomes" id="UP001370490">
    <property type="component" value="Unassembled WGS sequence"/>
</dbReference>
<organism evidence="2 3">
    <name type="scientific">Dillenia turbinata</name>
    <dbReference type="NCBI Taxonomy" id="194707"/>
    <lineage>
        <taxon>Eukaryota</taxon>
        <taxon>Viridiplantae</taxon>
        <taxon>Streptophyta</taxon>
        <taxon>Embryophyta</taxon>
        <taxon>Tracheophyta</taxon>
        <taxon>Spermatophyta</taxon>
        <taxon>Magnoliopsida</taxon>
        <taxon>eudicotyledons</taxon>
        <taxon>Gunneridae</taxon>
        <taxon>Pentapetalae</taxon>
        <taxon>Dilleniales</taxon>
        <taxon>Dilleniaceae</taxon>
        <taxon>Dillenia</taxon>
    </lineage>
</organism>
<name>A0AAN8VPL6_9MAGN</name>
<gene>
    <name evidence="2" type="ORF">RJ641_031388</name>
</gene>